<dbReference type="GO" id="GO:0016020">
    <property type="term" value="C:membrane"/>
    <property type="evidence" value="ECO:0007669"/>
    <property type="project" value="UniProtKB-SubCell"/>
</dbReference>
<reference evidence="16" key="2">
    <citation type="submission" date="2021-04" db="EMBL/GenBank/DDBJ databases">
        <authorList>
            <person name="Gilroy R."/>
        </authorList>
    </citation>
    <scope>NUCLEOTIDE SEQUENCE</scope>
    <source>
        <strain evidence="16">ChiSxjej5B17-1746</strain>
    </source>
</reference>
<evidence type="ECO:0000256" key="6">
    <source>
        <dbReference type="ARBA" id="ARBA00022692"/>
    </source>
</evidence>
<dbReference type="PROSITE" id="PS50109">
    <property type="entry name" value="HIS_KIN"/>
    <property type="match status" value="1"/>
</dbReference>
<keyword evidence="7" id="KW-0547">Nucleotide-binding</keyword>
<dbReference type="CDD" id="cd00075">
    <property type="entry name" value="HATPase"/>
    <property type="match status" value="1"/>
</dbReference>
<dbReference type="InterPro" id="IPR036890">
    <property type="entry name" value="HATPase_C_sf"/>
</dbReference>
<dbReference type="Gene3D" id="1.10.287.130">
    <property type="match status" value="1"/>
</dbReference>
<evidence type="ECO:0000313" key="17">
    <source>
        <dbReference type="Proteomes" id="UP000824264"/>
    </source>
</evidence>
<keyword evidence="9" id="KW-0067">ATP-binding</keyword>
<gene>
    <name evidence="16" type="ORF">H9874_02380</name>
</gene>
<keyword evidence="10 13" id="KW-1133">Transmembrane helix</keyword>
<evidence type="ECO:0000256" key="1">
    <source>
        <dbReference type="ARBA" id="ARBA00000085"/>
    </source>
</evidence>
<dbReference type="InterPro" id="IPR003661">
    <property type="entry name" value="HisK_dim/P_dom"/>
</dbReference>
<evidence type="ECO:0000256" key="10">
    <source>
        <dbReference type="ARBA" id="ARBA00022989"/>
    </source>
</evidence>
<feature type="domain" description="Histidine kinase" evidence="14">
    <location>
        <begin position="363"/>
        <end position="579"/>
    </location>
</feature>
<keyword evidence="11" id="KW-0902">Two-component regulatory system</keyword>
<feature type="domain" description="PAS" evidence="15">
    <location>
        <begin position="238"/>
        <end position="281"/>
    </location>
</feature>
<dbReference type="InterPro" id="IPR013767">
    <property type="entry name" value="PAS_fold"/>
</dbReference>
<proteinExistence type="predicted"/>
<dbReference type="Pfam" id="PF00512">
    <property type="entry name" value="HisKA"/>
    <property type="match status" value="1"/>
</dbReference>
<keyword evidence="6 13" id="KW-0812">Transmembrane</keyword>
<dbReference type="GO" id="GO:0006355">
    <property type="term" value="P:regulation of DNA-templated transcription"/>
    <property type="evidence" value="ECO:0007669"/>
    <property type="project" value="InterPro"/>
</dbReference>
<keyword evidence="4" id="KW-0597">Phosphoprotein</keyword>
<evidence type="ECO:0000313" key="16">
    <source>
        <dbReference type="EMBL" id="HIW77978.1"/>
    </source>
</evidence>
<dbReference type="EC" id="2.7.13.3" evidence="3"/>
<comment type="subcellular location">
    <subcellularLocation>
        <location evidence="2">Membrane</location>
        <topology evidence="2">Multi-pass membrane protein</topology>
    </subcellularLocation>
</comment>
<dbReference type="SMART" id="SM00387">
    <property type="entry name" value="HATPase_c"/>
    <property type="match status" value="1"/>
</dbReference>
<dbReference type="GO" id="GO:0005524">
    <property type="term" value="F:ATP binding"/>
    <property type="evidence" value="ECO:0007669"/>
    <property type="project" value="UniProtKB-KW"/>
</dbReference>
<dbReference type="GO" id="GO:0007234">
    <property type="term" value="P:osmosensory signaling via phosphorelay pathway"/>
    <property type="evidence" value="ECO:0007669"/>
    <property type="project" value="TreeGrafter"/>
</dbReference>
<dbReference type="InterPro" id="IPR005467">
    <property type="entry name" value="His_kinase_dom"/>
</dbReference>
<accession>A0A9D1QZY8</accession>
<dbReference type="InterPro" id="IPR035965">
    <property type="entry name" value="PAS-like_dom_sf"/>
</dbReference>
<dbReference type="CDD" id="cd00082">
    <property type="entry name" value="HisKA"/>
    <property type="match status" value="1"/>
</dbReference>
<sequence length="585" mass="65264">MIVLPTLHKRIRRSFLRLVLLFGALGVLLVVGITLAGRVPSELIRMNYDSISYAQHLRQAMDGVFFPHLYRENGVEGWKKRFDAILEQVSGNITEASEQKVVDDLRAAWEQYAGHPDDASYRMLHARIDELVQVNERGMFERLARNARFRDLMMLATAAIFLCGTLWAFLMADSVAERLSHPLRRVAEIFRERPPLGRKLHLPDPQTLEVRLLFDELSRLWDRLGELDALNVHKLIAEKRKLEIILESVEDGVLVVDTAGAVVLVSRRMLSLLDLPRGKVLAMPWNDLSTTSGNYMALREGLPADLPGTREITLRVGGEERVYAARRRELLTGKGVVTGQVFLLSDVTEKRRRDVLRSEMMDWISHELKTPMQSLGLAADLMARHGQLDEEMSMLVETVGQDAARLRTVARQFMEIARMSPSALQLVLETVDLCARVRDWLIPFQLVARESGERLVLDLSGEEVPVSVDAERFAWVLSNLVSNALRSGEAGSTVRIAVGVEGDDAALRVEDDGPGIPPELEARLFEPFSHGRTAGTREGLVGLGLAITRDIVEAHGGMIRYARREGGGSVFTVLLPLAGAAKRVS</sequence>
<dbReference type="InterPro" id="IPR004358">
    <property type="entry name" value="Sig_transdc_His_kin-like_C"/>
</dbReference>
<evidence type="ECO:0000259" key="14">
    <source>
        <dbReference type="PROSITE" id="PS50109"/>
    </source>
</evidence>
<evidence type="ECO:0000256" key="12">
    <source>
        <dbReference type="ARBA" id="ARBA00023136"/>
    </source>
</evidence>
<keyword evidence="5" id="KW-0808">Transferase</keyword>
<dbReference type="Gene3D" id="3.30.565.10">
    <property type="entry name" value="Histidine kinase-like ATPase, C-terminal domain"/>
    <property type="match status" value="1"/>
</dbReference>
<dbReference type="InterPro" id="IPR050351">
    <property type="entry name" value="BphY/WalK/GraS-like"/>
</dbReference>
<dbReference type="InterPro" id="IPR003594">
    <property type="entry name" value="HATPase_dom"/>
</dbReference>
<evidence type="ECO:0000256" key="9">
    <source>
        <dbReference type="ARBA" id="ARBA00022840"/>
    </source>
</evidence>
<dbReference type="GO" id="GO:0000156">
    <property type="term" value="F:phosphorelay response regulator activity"/>
    <property type="evidence" value="ECO:0007669"/>
    <property type="project" value="TreeGrafter"/>
</dbReference>
<dbReference type="Pfam" id="PF00989">
    <property type="entry name" value="PAS"/>
    <property type="match status" value="1"/>
</dbReference>
<keyword evidence="12 13" id="KW-0472">Membrane</keyword>
<evidence type="ECO:0000256" key="2">
    <source>
        <dbReference type="ARBA" id="ARBA00004141"/>
    </source>
</evidence>
<dbReference type="SUPFAM" id="SSF47384">
    <property type="entry name" value="Homodimeric domain of signal transducing histidine kinase"/>
    <property type="match status" value="1"/>
</dbReference>
<evidence type="ECO:0000256" key="13">
    <source>
        <dbReference type="SAM" id="Phobius"/>
    </source>
</evidence>
<dbReference type="SMART" id="SM00388">
    <property type="entry name" value="HisKA"/>
    <property type="match status" value="1"/>
</dbReference>
<dbReference type="PANTHER" id="PTHR42878:SF7">
    <property type="entry name" value="SENSOR HISTIDINE KINASE GLRK"/>
    <property type="match status" value="1"/>
</dbReference>
<evidence type="ECO:0000256" key="4">
    <source>
        <dbReference type="ARBA" id="ARBA00022553"/>
    </source>
</evidence>
<dbReference type="EMBL" id="DXGI01000089">
    <property type="protein sequence ID" value="HIW77978.1"/>
    <property type="molecule type" value="Genomic_DNA"/>
</dbReference>
<name>A0A9D1QZY8_9BACT</name>
<evidence type="ECO:0000256" key="11">
    <source>
        <dbReference type="ARBA" id="ARBA00023012"/>
    </source>
</evidence>
<evidence type="ECO:0000256" key="3">
    <source>
        <dbReference type="ARBA" id="ARBA00012438"/>
    </source>
</evidence>
<dbReference type="InterPro" id="IPR000014">
    <property type="entry name" value="PAS"/>
</dbReference>
<dbReference type="PANTHER" id="PTHR42878">
    <property type="entry name" value="TWO-COMPONENT HISTIDINE KINASE"/>
    <property type="match status" value="1"/>
</dbReference>
<dbReference type="Pfam" id="PF02518">
    <property type="entry name" value="HATPase_c"/>
    <property type="match status" value="1"/>
</dbReference>
<dbReference type="GO" id="GO:0030295">
    <property type="term" value="F:protein kinase activator activity"/>
    <property type="evidence" value="ECO:0007669"/>
    <property type="project" value="TreeGrafter"/>
</dbReference>
<dbReference type="SUPFAM" id="SSF55874">
    <property type="entry name" value="ATPase domain of HSP90 chaperone/DNA topoisomerase II/histidine kinase"/>
    <property type="match status" value="1"/>
</dbReference>
<feature type="transmembrane region" description="Helical" evidence="13">
    <location>
        <begin position="152"/>
        <end position="172"/>
    </location>
</feature>
<dbReference type="Gene3D" id="3.30.450.20">
    <property type="entry name" value="PAS domain"/>
    <property type="match status" value="1"/>
</dbReference>
<dbReference type="GO" id="GO:0000155">
    <property type="term" value="F:phosphorelay sensor kinase activity"/>
    <property type="evidence" value="ECO:0007669"/>
    <property type="project" value="InterPro"/>
</dbReference>
<dbReference type="InterPro" id="IPR036097">
    <property type="entry name" value="HisK_dim/P_sf"/>
</dbReference>
<dbReference type="SUPFAM" id="SSF55785">
    <property type="entry name" value="PYP-like sensor domain (PAS domain)"/>
    <property type="match status" value="1"/>
</dbReference>
<evidence type="ECO:0000256" key="8">
    <source>
        <dbReference type="ARBA" id="ARBA00022777"/>
    </source>
</evidence>
<dbReference type="PRINTS" id="PR00344">
    <property type="entry name" value="BCTRLSENSOR"/>
</dbReference>
<dbReference type="Proteomes" id="UP000824264">
    <property type="component" value="Unassembled WGS sequence"/>
</dbReference>
<dbReference type="AlphaFoldDB" id="A0A9D1QZY8"/>
<evidence type="ECO:0000256" key="7">
    <source>
        <dbReference type="ARBA" id="ARBA00022741"/>
    </source>
</evidence>
<evidence type="ECO:0000259" key="15">
    <source>
        <dbReference type="PROSITE" id="PS50112"/>
    </source>
</evidence>
<reference evidence="16" key="1">
    <citation type="journal article" date="2021" name="PeerJ">
        <title>Extensive microbial diversity within the chicken gut microbiome revealed by metagenomics and culture.</title>
        <authorList>
            <person name="Gilroy R."/>
            <person name="Ravi A."/>
            <person name="Getino M."/>
            <person name="Pursley I."/>
            <person name="Horton D.L."/>
            <person name="Alikhan N.F."/>
            <person name="Baker D."/>
            <person name="Gharbi K."/>
            <person name="Hall N."/>
            <person name="Watson M."/>
            <person name="Adriaenssens E.M."/>
            <person name="Foster-Nyarko E."/>
            <person name="Jarju S."/>
            <person name="Secka A."/>
            <person name="Antonio M."/>
            <person name="Oren A."/>
            <person name="Chaudhuri R.R."/>
            <person name="La Ragione R."/>
            <person name="Hildebrand F."/>
            <person name="Pallen M.J."/>
        </authorList>
    </citation>
    <scope>NUCLEOTIDE SEQUENCE</scope>
    <source>
        <strain evidence="16">ChiSxjej5B17-1746</strain>
    </source>
</reference>
<dbReference type="PROSITE" id="PS50112">
    <property type="entry name" value="PAS"/>
    <property type="match status" value="1"/>
</dbReference>
<feature type="transmembrane region" description="Helical" evidence="13">
    <location>
        <begin position="15"/>
        <end position="36"/>
    </location>
</feature>
<keyword evidence="8 16" id="KW-0418">Kinase</keyword>
<evidence type="ECO:0000256" key="5">
    <source>
        <dbReference type="ARBA" id="ARBA00022679"/>
    </source>
</evidence>
<comment type="caution">
    <text evidence="16">The sequence shown here is derived from an EMBL/GenBank/DDBJ whole genome shotgun (WGS) entry which is preliminary data.</text>
</comment>
<comment type="catalytic activity">
    <reaction evidence="1">
        <text>ATP + protein L-histidine = ADP + protein N-phospho-L-histidine.</text>
        <dbReference type="EC" id="2.7.13.3"/>
    </reaction>
</comment>
<organism evidence="16 17">
    <name type="scientific">Candidatus Bilophila faecipullorum</name>
    <dbReference type="NCBI Taxonomy" id="2838482"/>
    <lineage>
        <taxon>Bacteria</taxon>
        <taxon>Pseudomonadati</taxon>
        <taxon>Thermodesulfobacteriota</taxon>
        <taxon>Desulfovibrionia</taxon>
        <taxon>Desulfovibrionales</taxon>
        <taxon>Desulfovibrionaceae</taxon>
        <taxon>Bilophila</taxon>
    </lineage>
</organism>
<protein>
    <recommendedName>
        <fullName evidence="3">histidine kinase</fullName>
        <ecNumber evidence="3">2.7.13.3</ecNumber>
    </recommendedName>
</protein>